<dbReference type="Proteomes" id="UP000054217">
    <property type="component" value="Unassembled WGS sequence"/>
</dbReference>
<proteinExistence type="predicted"/>
<sequence length="110" mass="12351">MYYGFTHCGTFPRESVGNMVTLSSLTDDLVIVVYANDDARYRFAVSLGYYLGQGWVHIVCDERLETQEVNGTPWLDFAKLTYDRMWKARAELAQTCPPSPINMGCKGAVG</sequence>
<dbReference type="InParanoid" id="A0A0C3J754"/>
<organism evidence="1 2">
    <name type="scientific">Pisolithus tinctorius Marx 270</name>
    <dbReference type="NCBI Taxonomy" id="870435"/>
    <lineage>
        <taxon>Eukaryota</taxon>
        <taxon>Fungi</taxon>
        <taxon>Dikarya</taxon>
        <taxon>Basidiomycota</taxon>
        <taxon>Agaricomycotina</taxon>
        <taxon>Agaricomycetes</taxon>
        <taxon>Agaricomycetidae</taxon>
        <taxon>Boletales</taxon>
        <taxon>Sclerodermatineae</taxon>
        <taxon>Pisolithaceae</taxon>
        <taxon>Pisolithus</taxon>
    </lineage>
</organism>
<accession>A0A0C3J754</accession>
<reference evidence="1 2" key="1">
    <citation type="submission" date="2014-04" db="EMBL/GenBank/DDBJ databases">
        <authorList>
            <consortium name="DOE Joint Genome Institute"/>
            <person name="Kuo A."/>
            <person name="Kohler A."/>
            <person name="Costa M.D."/>
            <person name="Nagy L.G."/>
            <person name="Floudas D."/>
            <person name="Copeland A."/>
            <person name="Barry K.W."/>
            <person name="Cichocki N."/>
            <person name="Veneault-Fourrey C."/>
            <person name="LaButti K."/>
            <person name="Lindquist E.A."/>
            <person name="Lipzen A."/>
            <person name="Lundell T."/>
            <person name="Morin E."/>
            <person name="Murat C."/>
            <person name="Sun H."/>
            <person name="Tunlid A."/>
            <person name="Henrissat B."/>
            <person name="Grigoriev I.V."/>
            <person name="Hibbett D.S."/>
            <person name="Martin F."/>
            <person name="Nordberg H.P."/>
            <person name="Cantor M.N."/>
            <person name="Hua S.X."/>
        </authorList>
    </citation>
    <scope>NUCLEOTIDE SEQUENCE [LARGE SCALE GENOMIC DNA]</scope>
    <source>
        <strain evidence="1 2">Marx 270</strain>
    </source>
</reference>
<protein>
    <submittedName>
        <fullName evidence="1">Uncharacterized protein</fullName>
    </submittedName>
</protein>
<keyword evidence="2" id="KW-1185">Reference proteome</keyword>
<dbReference type="AlphaFoldDB" id="A0A0C3J754"/>
<reference evidence="2" key="2">
    <citation type="submission" date="2015-01" db="EMBL/GenBank/DDBJ databases">
        <title>Evolutionary Origins and Diversification of the Mycorrhizal Mutualists.</title>
        <authorList>
            <consortium name="DOE Joint Genome Institute"/>
            <consortium name="Mycorrhizal Genomics Consortium"/>
            <person name="Kohler A."/>
            <person name="Kuo A."/>
            <person name="Nagy L.G."/>
            <person name="Floudas D."/>
            <person name="Copeland A."/>
            <person name="Barry K.W."/>
            <person name="Cichocki N."/>
            <person name="Veneault-Fourrey C."/>
            <person name="LaButti K."/>
            <person name="Lindquist E.A."/>
            <person name="Lipzen A."/>
            <person name="Lundell T."/>
            <person name="Morin E."/>
            <person name="Murat C."/>
            <person name="Riley R."/>
            <person name="Ohm R."/>
            <person name="Sun H."/>
            <person name="Tunlid A."/>
            <person name="Henrissat B."/>
            <person name="Grigoriev I.V."/>
            <person name="Hibbett D.S."/>
            <person name="Martin F."/>
        </authorList>
    </citation>
    <scope>NUCLEOTIDE SEQUENCE [LARGE SCALE GENOMIC DNA]</scope>
    <source>
        <strain evidence="2">Marx 270</strain>
    </source>
</reference>
<evidence type="ECO:0000313" key="2">
    <source>
        <dbReference type="Proteomes" id="UP000054217"/>
    </source>
</evidence>
<evidence type="ECO:0000313" key="1">
    <source>
        <dbReference type="EMBL" id="KIN93531.1"/>
    </source>
</evidence>
<dbReference type="OrthoDB" id="10392637at2759"/>
<gene>
    <name evidence="1" type="ORF">M404DRAFT_1008866</name>
</gene>
<dbReference type="EMBL" id="KN832159">
    <property type="protein sequence ID" value="KIN93531.1"/>
    <property type="molecule type" value="Genomic_DNA"/>
</dbReference>
<dbReference type="HOGENOM" id="CLU_2172079_0_0_1"/>
<name>A0A0C3J754_PISTI</name>